<keyword evidence="4" id="KW-1185">Reference proteome</keyword>
<comment type="caution">
    <text evidence="3">The sequence shown here is derived from an EMBL/GenBank/DDBJ whole genome shotgun (WGS) entry which is preliminary data.</text>
</comment>
<protein>
    <submittedName>
        <fullName evidence="3">DUF1631 domain-containing protein</fullName>
    </submittedName>
</protein>
<name>A0ABV4BA56_9GAMM</name>
<dbReference type="Proteomes" id="UP001564408">
    <property type="component" value="Unassembled WGS sequence"/>
</dbReference>
<feature type="region of interest" description="Disordered" evidence="2">
    <location>
        <begin position="226"/>
        <end position="263"/>
    </location>
</feature>
<feature type="region of interest" description="Disordered" evidence="2">
    <location>
        <begin position="623"/>
        <end position="659"/>
    </location>
</feature>
<dbReference type="Pfam" id="PF07793">
    <property type="entry name" value="DUF1631"/>
    <property type="match status" value="1"/>
</dbReference>
<evidence type="ECO:0000313" key="4">
    <source>
        <dbReference type="Proteomes" id="UP001564408"/>
    </source>
</evidence>
<keyword evidence="1" id="KW-0175">Coiled coil</keyword>
<feature type="compositionally biased region" description="Basic and acidic residues" evidence="2">
    <location>
        <begin position="238"/>
        <end position="256"/>
    </location>
</feature>
<accession>A0ABV4BA56</accession>
<dbReference type="EMBL" id="JBDKXB010000002">
    <property type="protein sequence ID" value="MEY6431297.1"/>
    <property type="molecule type" value="Genomic_DNA"/>
</dbReference>
<dbReference type="InterPro" id="IPR012434">
    <property type="entry name" value="DUF1631"/>
</dbReference>
<reference evidence="3 4" key="1">
    <citation type="submission" date="2024-05" db="EMBL/GenBank/DDBJ databases">
        <title>Genome Sequence and Characterization of the New Strain Purple Sulfur Bacterium of Genus Thioalkalicoccus.</title>
        <authorList>
            <person name="Bryantseva I.A."/>
            <person name="Kyndt J.A."/>
            <person name="Imhoff J.F."/>
        </authorList>
    </citation>
    <scope>NUCLEOTIDE SEQUENCE [LARGE SCALE GENOMIC DNA]</scope>
    <source>
        <strain evidence="3 4">Um2</strain>
    </source>
</reference>
<feature type="coiled-coil region" evidence="1">
    <location>
        <begin position="460"/>
        <end position="487"/>
    </location>
</feature>
<organism evidence="3 4">
    <name type="scientific">Thioalkalicoccus limnaeus</name>
    <dbReference type="NCBI Taxonomy" id="120681"/>
    <lineage>
        <taxon>Bacteria</taxon>
        <taxon>Pseudomonadati</taxon>
        <taxon>Pseudomonadota</taxon>
        <taxon>Gammaproteobacteria</taxon>
        <taxon>Chromatiales</taxon>
        <taxon>Chromatiaceae</taxon>
        <taxon>Thioalkalicoccus</taxon>
    </lineage>
</organism>
<sequence>MFESKKPPFGNRTRHGPVVETCRDMVLRSLDIQFREMFSQVGPVLMDFAERAENDELQGRFFEALGLLRNRRADIEHTFRLELNQGFDQFLRYGRLPNEDVSAASADGIELSLVAPEDMEESVACENLIQRANANYFPDLYALAQRLSVVNGGHKLKDSQIPASPHHLVWSFRHAIDSLDIEAKIKIVLYALFDRFVVRHLGEVYDGFNEQLKDAGILPNLKAVAVRSPGGQGTTTRSARDKVKGSEPSKGDEKSTEPGGPPSLATELFDSILGLMAGRRPGGQTADAGARALNTPTSPELLNAINLVQSSTRSSVVASGGSVAATIPTVEIDAAFLERVKDTLTQERRQVVEQVGAENLSPVDADLIDLIGMLFEYMLNDPVLPNSAKALLSHLHTPYLKVAMVDRRLLVDTQHPARRLLDQMIEAGSLWVEEGNPNRGIFPAMQKTVDRVLLEFTDNIELFNELLEFFEEAMQEQRRRIETMEQRSQETARGRERLQLARQQAVEEIRTLCSAHPVPRVVGNFLGKVWTDHLVFILLREPQPGDAWHKAVATAKELVAMFDPRDPKPADRRQPEHIRALRGTIVEQTQGTDDVNRAALNALLALLDQPPETWNRSEMIAAGQVESSKATDREASNEVGLPPSRALAEDENDEEGLSSEEKEIVERLRKMRFGTWFELTPEADGKTRRIKLSWMSPLTSTCMFVDRSGMQAEIKSLRELAQEILAGRAKIIPPPKHPFIDRALVSIRKMLQAGDRGKTDTAT</sequence>
<evidence type="ECO:0000256" key="2">
    <source>
        <dbReference type="SAM" id="MobiDB-lite"/>
    </source>
</evidence>
<proteinExistence type="predicted"/>
<gene>
    <name evidence="3" type="ORF">ABC977_02620</name>
</gene>
<dbReference type="RefSeq" id="WP_369665679.1">
    <property type="nucleotide sequence ID" value="NZ_JBDKXB010000002.1"/>
</dbReference>
<evidence type="ECO:0000256" key="1">
    <source>
        <dbReference type="SAM" id="Coils"/>
    </source>
</evidence>
<feature type="compositionally biased region" description="Acidic residues" evidence="2">
    <location>
        <begin position="649"/>
        <end position="658"/>
    </location>
</feature>
<evidence type="ECO:0000313" key="3">
    <source>
        <dbReference type="EMBL" id="MEY6431297.1"/>
    </source>
</evidence>